<comment type="caution">
    <text evidence="8">The sequence shown here is derived from an EMBL/GenBank/DDBJ whole genome shotgun (WGS) entry which is preliminary data.</text>
</comment>
<feature type="transmembrane region" description="Helical" evidence="7">
    <location>
        <begin position="47"/>
        <end position="72"/>
    </location>
</feature>
<dbReference type="PRINTS" id="PR00783">
    <property type="entry name" value="MINTRINSICP"/>
</dbReference>
<keyword evidence="4 7" id="KW-1133">Transmembrane helix</keyword>
<feature type="transmembrane region" description="Helical" evidence="7">
    <location>
        <begin position="164"/>
        <end position="186"/>
    </location>
</feature>
<feature type="transmembrane region" description="Helical" evidence="7">
    <location>
        <begin position="21"/>
        <end position="41"/>
    </location>
</feature>
<evidence type="ECO:0000256" key="7">
    <source>
        <dbReference type="SAM" id="Phobius"/>
    </source>
</evidence>
<evidence type="ECO:0000256" key="6">
    <source>
        <dbReference type="RuleBase" id="RU000477"/>
    </source>
</evidence>
<dbReference type="GO" id="GO:0005886">
    <property type="term" value="C:plasma membrane"/>
    <property type="evidence" value="ECO:0007669"/>
    <property type="project" value="TreeGrafter"/>
</dbReference>
<feature type="transmembrane region" description="Helical" evidence="7">
    <location>
        <begin position="92"/>
        <end position="113"/>
    </location>
</feature>
<evidence type="ECO:0000313" key="9">
    <source>
        <dbReference type="Proteomes" id="UP000034531"/>
    </source>
</evidence>
<evidence type="ECO:0000256" key="5">
    <source>
        <dbReference type="ARBA" id="ARBA00023136"/>
    </source>
</evidence>
<comment type="similarity">
    <text evidence="2 6">Belongs to the MIP/aquaporin (TC 1.A.8) family.</text>
</comment>
<dbReference type="AlphaFoldDB" id="A0A0G0RF97"/>
<accession>A0A0G0RF97</accession>
<dbReference type="InterPro" id="IPR034294">
    <property type="entry name" value="Aquaporin_transptr"/>
</dbReference>
<evidence type="ECO:0000256" key="2">
    <source>
        <dbReference type="ARBA" id="ARBA00006175"/>
    </source>
</evidence>
<gene>
    <name evidence="8" type="ORF">UT84_C0003G0083</name>
</gene>
<proteinExistence type="inferred from homology"/>
<evidence type="ECO:0000256" key="3">
    <source>
        <dbReference type="ARBA" id="ARBA00022692"/>
    </source>
</evidence>
<dbReference type="PANTHER" id="PTHR19139:SF199">
    <property type="entry name" value="MIP17260P"/>
    <property type="match status" value="1"/>
</dbReference>
<dbReference type="PANTHER" id="PTHR19139">
    <property type="entry name" value="AQUAPORIN TRANSPORTER"/>
    <property type="match status" value="1"/>
</dbReference>
<dbReference type="Gene3D" id="1.20.1080.10">
    <property type="entry name" value="Glycerol uptake facilitator protein"/>
    <property type="match status" value="1"/>
</dbReference>
<dbReference type="GO" id="GO:0015250">
    <property type="term" value="F:water channel activity"/>
    <property type="evidence" value="ECO:0007669"/>
    <property type="project" value="TreeGrafter"/>
</dbReference>
<reference evidence="8 9" key="1">
    <citation type="journal article" date="2015" name="Nature">
        <title>rRNA introns, odd ribosomes, and small enigmatic genomes across a large radiation of phyla.</title>
        <authorList>
            <person name="Brown C.T."/>
            <person name="Hug L.A."/>
            <person name="Thomas B.C."/>
            <person name="Sharon I."/>
            <person name="Castelle C.J."/>
            <person name="Singh A."/>
            <person name="Wilkins M.J."/>
            <person name="Williams K.H."/>
            <person name="Banfield J.F."/>
        </authorList>
    </citation>
    <scope>NUCLEOTIDE SEQUENCE [LARGE SCALE GENOMIC DNA]</scope>
</reference>
<keyword evidence="5 7" id="KW-0472">Membrane</keyword>
<comment type="subcellular location">
    <subcellularLocation>
        <location evidence="1">Membrane</location>
        <topology evidence="1">Multi-pass membrane protein</topology>
    </subcellularLocation>
</comment>
<dbReference type="SUPFAM" id="SSF81338">
    <property type="entry name" value="Aquaporin-like"/>
    <property type="match status" value="1"/>
</dbReference>
<feature type="transmembrane region" description="Helical" evidence="7">
    <location>
        <begin position="206"/>
        <end position="228"/>
    </location>
</feature>
<sequence length="234" mass="24999">MASVSFFREWVSPWRSYVAEFLGTFFLVLISSWVLLLGSLYGKGDVLEAAIVIGFIYTALLYVTLHSAGGYLNPAVTISLWLVKKLSGPKAFFFIAAQILASLLAAEVLFLLFGQDSVQFRFGEPSFGLGISAQTAFIVEAILTAGLVFTVFGTMVDRGGPVSFGPLVLGFYLVAATIVASPVSGAVFNPARVLGPAILSRESASLIIYVVGSLVGGLFGLVYESIFLQKSKKK</sequence>
<dbReference type="Proteomes" id="UP000034531">
    <property type="component" value="Unassembled WGS sequence"/>
</dbReference>
<keyword evidence="6" id="KW-0813">Transport</keyword>
<feature type="transmembrane region" description="Helical" evidence="7">
    <location>
        <begin position="133"/>
        <end position="152"/>
    </location>
</feature>
<keyword evidence="3 6" id="KW-0812">Transmembrane</keyword>
<evidence type="ECO:0000313" key="8">
    <source>
        <dbReference type="EMBL" id="KKR51088.1"/>
    </source>
</evidence>
<protein>
    <submittedName>
        <fullName evidence="8">Conserved hypothetical aquaporin protein</fullName>
    </submittedName>
</protein>
<dbReference type="Pfam" id="PF00230">
    <property type="entry name" value="MIP"/>
    <property type="match status" value="1"/>
</dbReference>
<dbReference type="InterPro" id="IPR000425">
    <property type="entry name" value="MIP"/>
</dbReference>
<dbReference type="InterPro" id="IPR023271">
    <property type="entry name" value="Aquaporin-like"/>
</dbReference>
<organism evidence="8 9">
    <name type="scientific">Candidatus Curtissbacteria bacterium GW2011_GWA1_40_16</name>
    <dbReference type="NCBI Taxonomy" id="1618405"/>
    <lineage>
        <taxon>Bacteria</taxon>
        <taxon>Candidatus Curtissiibacteriota</taxon>
    </lineage>
</organism>
<evidence type="ECO:0000256" key="4">
    <source>
        <dbReference type="ARBA" id="ARBA00022989"/>
    </source>
</evidence>
<name>A0A0G0RF97_9BACT</name>
<dbReference type="EMBL" id="LBYI01000003">
    <property type="protein sequence ID" value="KKR51088.1"/>
    <property type="molecule type" value="Genomic_DNA"/>
</dbReference>
<evidence type="ECO:0000256" key="1">
    <source>
        <dbReference type="ARBA" id="ARBA00004141"/>
    </source>
</evidence>